<dbReference type="Gene3D" id="2.70.98.10">
    <property type="match status" value="1"/>
</dbReference>
<dbReference type="GO" id="GO:0000224">
    <property type="term" value="F:peptide-N4-(N-acetyl-beta-glucosaminyl)asparagine amidase activity"/>
    <property type="evidence" value="ECO:0007669"/>
    <property type="project" value="TreeGrafter"/>
</dbReference>
<dbReference type="InterPro" id="IPR008928">
    <property type="entry name" value="6-hairpin_glycosidase_sf"/>
</dbReference>
<evidence type="ECO:0000313" key="3">
    <source>
        <dbReference type="EMBL" id="MPL79292.1"/>
    </source>
</evidence>
<dbReference type="PANTHER" id="PTHR12143:SF43">
    <property type="entry name" value="PUTATIVE-RELATED"/>
    <property type="match status" value="1"/>
</dbReference>
<dbReference type="InterPro" id="IPR012939">
    <property type="entry name" value="Glyco_hydro_92"/>
</dbReference>
<dbReference type="InterPro" id="IPR005887">
    <property type="entry name" value="GH92_a_mannosidase_put"/>
</dbReference>
<dbReference type="Pfam" id="PF07971">
    <property type="entry name" value="Glyco_hydro_92"/>
    <property type="match status" value="1"/>
</dbReference>
<dbReference type="NCBIfam" id="TIGR01180">
    <property type="entry name" value="aman2_put"/>
    <property type="match status" value="1"/>
</dbReference>
<dbReference type="SUPFAM" id="SSF48208">
    <property type="entry name" value="Six-hairpin glycosidases"/>
    <property type="match status" value="1"/>
</dbReference>
<dbReference type="Gene3D" id="1.20.1050.60">
    <property type="entry name" value="alpha-1,2-mannosidase"/>
    <property type="match status" value="1"/>
</dbReference>
<dbReference type="AlphaFoldDB" id="A0A644UKA6"/>
<evidence type="ECO:0000259" key="1">
    <source>
        <dbReference type="Pfam" id="PF07971"/>
    </source>
</evidence>
<dbReference type="GO" id="GO:0005975">
    <property type="term" value="P:carbohydrate metabolic process"/>
    <property type="evidence" value="ECO:0007669"/>
    <property type="project" value="InterPro"/>
</dbReference>
<proteinExistence type="predicted"/>
<dbReference type="GO" id="GO:0006516">
    <property type="term" value="P:glycoprotein catabolic process"/>
    <property type="evidence" value="ECO:0007669"/>
    <property type="project" value="TreeGrafter"/>
</dbReference>
<name>A0A644UKA6_9ZZZZ</name>
<dbReference type="Gene3D" id="3.30.2080.10">
    <property type="entry name" value="GH92 mannosidase domain"/>
    <property type="match status" value="1"/>
</dbReference>
<dbReference type="Pfam" id="PF17678">
    <property type="entry name" value="Glyco_hydro_92N"/>
    <property type="match status" value="1"/>
</dbReference>
<evidence type="ECO:0000259" key="2">
    <source>
        <dbReference type="Pfam" id="PF17678"/>
    </source>
</evidence>
<reference evidence="3" key="1">
    <citation type="submission" date="2019-08" db="EMBL/GenBank/DDBJ databases">
        <authorList>
            <person name="Kucharzyk K."/>
            <person name="Murdoch R.W."/>
            <person name="Higgins S."/>
            <person name="Loffler F."/>
        </authorList>
    </citation>
    <scope>NUCLEOTIDE SEQUENCE</scope>
</reference>
<dbReference type="FunFam" id="1.20.1050.60:FF:000001">
    <property type="entry name" value="Putative alpha-1,2-mannosidase"/>
    <property type="match status" value="1"/>
</dbReference>
<feature type="domain" description="Glycosyl hydrolase family 92" evidence="1">
    <location>
        <begin position="267"/>
        <end position="744"/>
    </location>
</feature>
<evidence type="ECO:0008006" key="4">
    <source>
        <dbReference type="Google" id="ProtNLM"/>
    </source>
</evidence>
<dbReference type="EMBL" id="VSSQ01000125">
    <property type="protein sequence ID" value="MPL79292.1"/>
    <property type="molecule type" value="Genomic_DNA"/>
</dbReference>
<comment type="caution">
    <text evidence="3">The sequence shown here is derived from an EMBL/GenBank/DDBJ whole genome shotgun (WGS) entry which is preliminary data.</text>
</comment>
<protein>
    <recommendedName>
        <fullName evidence="4">Glycosyl hydrolase family 92 domain-containing protein</fullName>
    </recommendedName>
</protein>
<dbReference type="PANTHER" id="PTHR12143">
    <property type="entry name" value="PEPTIDE N-GLYCANASE PNGASE -RELATED"/>
    <property type="match status" value="1"/>
</dbReference>
<feature type="domain" description="Glycosyl hydrolase family 92 N-terminal" evidence="2">
    <location>
        <begin position="35"/>
        <end position="258"/>
    </location>
</feature>
<dbReference type="GO" id="GO:0030246">
    <property type="term" value="F:carbohydrate binding"/>
    <property type="evidence" value="ECO:0007669"/>
    <property type="project" value="InterPro"/>
</dbReference>
<dbReference type="Gene3D" id="1.20.1610.10">
    <property type="entry name" value="alpha-1,2-mannosidases domains"/>
    <property type="match status" value="1"/>
</dbReference>
<dbReference type="InterPro" id="IPR014718">
    <property type="entry name" value="GH-type_carb-bd"/>
</dbReference>
<dbReference type="GO" id="GO:0005829">
    <property type="term" value="C:cytosol"/>
    <property type="evidence" value="ECO:0007669"/>
    <property type="project" value="TreeGrafter"/>
</dbReference>
<dbReference type="FunFam" id="1.20.1610.10:FF:000001">
    <property type="entry name" value="Putative alpha-1,2-mannosidase"/>
    <property type="match status" value="1"/>
</dbReference>
<sequence length="766" mass="87244">MIRLNGALSLKSIWIILFLGIIFPLNASVKDFVNHVNTLQGTNSRFELTRGNTYPTLAMPWGMNFWTPQTGINRDGWIYQHFKDSIRGFRQTHQCSSWTNDYAAFSLMPVSGKLVVNQYDRALRFNHANEVAKPHYYKVTFDNRITTEMSPTERGVYFRFTFPKADNAYVVLDANNGGSMVRIYPEEQKIVGYCRNANHSVPKGFTNYFVVKFNKPFMAHGVWRNAAGDVTPGSKEAFGDYVGSYIQFTPGETVEAKVISSFISIEQAELSFAKELEGLQTLEQAKTNAQNAWNEQLGKVEVEGGTDEEVATFYSCFFRSMLFPRKFYELDANNNPIYYSPYDGQLHEGYMYTDNGFWDTFRAQFPLNVLLHPQMHGRYVKSLIDAYDQSGWLPSWSFPGHSCGMVGNHAASLLADAWVKGIRTFDPEKALAAMYHEATNKGPHGPSNGRDGWREYFQLGYVPYPEYGESVAKTLEFCYDDFCAMQLAKLTGNRYYETIFGRQIFNYKQVYDTETRFMRGRKKDGSWVGNFDPTEWGGPYTEGSAWHYHWSVFHDVQGLINLMDGDRNFVAKLDSVFSVPNTFKVGTYGRVIHEMTEMAMINMGQYAHGNQPIQHMIYLYNYAGAPWKTQYWAREVMNKLYSSGPDGYPGDEDQGQTSSWYVISAMGLYSVCPGTDQYVIGSPVFPKMTIHLENGKTLILEAAGNSLENRYIQSASLNGKSFTRTWLTYKELTEGGIIRFKMGSKPNRAWGVASSDRPYSVSTKLK</sequence>
<gene>
    <name evidence="3" type="ORF">SDC9_25168</name>
</gene>
<dbReference type="InterPro" id="IPR041371">
    <property type="entry name" value="GH92_N"/>
</dbReference>
<dbReference type="InterPro" id="IPR050883">
    <property type="entry name" value="PNGase"/>
</dbReference>
<accession>A0A644UKA6</accession>
<dbReference type="FunFam" id="3.30.2080.10:FF:000001">
    <property type="entry name" value="Alpha-1,2-mannosidase subfamily"/>
    <property type="match status" value="1"/>
</dbReference>
<organism evidence="3">
    <name type="scientific">bioreactor metagenome</name>
    <dbReference type="NCBI Taxonomy" id="1076179"/>
    <lineage>
        <taxon>unclassified sequences</taxon>
        <taxon>metagenomes</taxon>
        <taxon>ecological metagenomes</taxon>
    </lineage>
</organism>